<name>A0A1I1EKF4_NATHA</name>
<evidence type="ECO:0000313" key="3">
    <source>
        <dbReference type="Proteomes" id="UP000199161"/>
    </source>
</evidence>
<feature type="compositionally biased region" description="Basic and acidic residues" evidence="1">
    <location>
        <begin position="1"/>
        <end position="23"/>
    </location>
</feature>
<sequence length="38" mass="4341">MEEATHEDVKQAIQQLEREKESEETGFDYADDIIVADG</sequence>
<keyword evidence="3" id="KW-1185">Reference proteome</keyword>
<accession>A0A1I1EKF4</accession>
<gene>
    <name evidence="2" type="ORF">SAMN05444422_102516</name>
</gene>
<proteinExistence type="predicted"/>
<dbReference type="AlphaFoldDB" id="A0A1I1EKF4"/>
<feature type="region of interest" description="Disordered" evidence="1">
    <location>
        <begin position="1"/>
        <end position="38"/>
    </location>
</feature>
<dbReference type="Proteomes" id="UP000199161">
    <property type="component" value="Unassembled WGS sequence"/>
</dbReference>
<protein>
    <submittedName>
        <fullName evidence="2">Uncharacterized protein</fullName>
    </submittedName>
</protein>
<evidence type="ECO:0000313" key="2">
    <source>
        <dbReference type="EMBL" id="SFB87551.1"/>
    </source>
</evidence>
<dbReference type="EMBL" id="FOKW01000002">
    <property type="protein sequence ID" value="SFB87551.1"/>
    <property type="molecule type" value="Genomic_DNA"/>
</dbReference>
<reference evidence="3" key="1">
    <citation type="submission" date="2016-10" db="EMBL/GenBank/DDBJ databases">
        <authorList>
            <person name="Varghese N."/>
            <person name="Submissions S."/>
        </authorList>
    </citation>
    <scope>NUCLEOTIDE SEQUENCE [LARGE SCALE GENOMIC DNA]</scope>
    <source>
        <strain evidence="3">DSM 13078</strain>
    </source>
</reference>
<organism evidence="2 3">
    <name type="scientific">Natronobacterium haloterrestre</name>
    <name type="common">Halobiforma haloterrestris</name>
    <dbReference type="NCBI Taxonomy" id="148448"/>
    <lineage>
        <taxon>Archaea</taxon>
        <taxon>Methanobacteriati</taxon>
        <taxon>Methanobacteriota</taxon>
        <taxon>Stenosarchaea group</taxon>
        <taxon>Halobacteria</taxon>
        <taxon>Halobacteriales</taxon>
        <taxon>Natrialbaceae</taxon>
        <taxon>Natronobacterium</taxon>
    </lineage>
</organism>
<evidence type="ECO:0000256" key="1">
    <source>
        <dbReference type="SAM" id="MobiDB-lite"/>
    </source>
</evidence>